<protein>
    <submittedName>
        <fullName evidence="12">Cation acetate symporter</fullName>
    </submittedName>
</protein>
<dbReference type="PROSITE" id="PS50283">
    <property type="entry name" value="NA_SOLUT_SYMP_3"/>
    <property type="match status" value="1"/>
</dbReference>
<evidence type="ECO:0000256" key="6">
    <source>
        <dbReference type="ARBA" id="ARBA00022847"/>
    </source>
</evidence>
<feature type="transmembrane region" description="Helical" evidence="11">
    <location>
        <begin position="498"/>
        <end position="523"/>
    </location>
</feature>
<keyword evidence="9" id="KW-0406">Ion transport</keyword>
<feature type="transmembrane region" description="Helical" evidence="11">
    <location>
        <begin position="155"/>
        <end position="177"/>
    </location>
</feature>
<feature type="transmembrane region" description="Helical" evidence="11">
    <location>
        <begin position="222"/>
        <end position="241"/>
    </location>
</feature>
<dbReference type="GO" id="GO:0046942">
    <property type="term" value="P:carboxylic acid transport"/>
    <property type="evidence" value="ECO:0007669"/>
    <property type="project" value="UniProtKB-ARBA"/>
</dbReference>
<dbReference type="PANTHER" id="PTHR48086">
    <property type="entry name" value="SODIUM/PROLINE SYMPORTER-RELATED"/>
    <property type="match status" value="1"/>
</dbReference>
<keyword evidence="9" id="KW-0739">Sodium transport</keyword>
<feature type="transmembrane region" description="Helical" evidence="11">
    <location>
        <begin position="189"/>
        <end position="210"/>
    </location>
</feature>
<evidence type="ECO:0000256" key="8">
    <source>
        <dbReference type="ARBA" id="ARBA00023136"/>
    </source>
</evidence>
<keyword evidence="9" id="KW-0915">Sodium</keyword>
<keyword evidence="6" id="KW-0769">Symport</keyword>
<feature type="transmembrane region" description="Helical" evidence="11">
    <location>
        <begin position="290"/>
        <end position="312"/>
    </location>
</feature>
<dbReference type="PANTHER" id="PTHR48086:SF5">
    <property type="entry name" value="NA(+):SOLUTE SYMPORTER (SSF FAMILY)"/>
    <property type="match status" value="1"/>
</dbReference>
<evidence type="ECO:0000256" key="4">
    <source>
        <dbReference type="ARBA" id="ARBA00022475"/>
    </source>
</evidence>
<keyword evidence="8 11" id="KW-0472">Membrane</keyword>
<keyword evidence="7 11" id="KW-1133">Transmembrane helix</keyword>
<feature type="transmembrane region" description="Helical" evidence="11">
    <location>
        <begin position="324"/>
        <end position="344"/>
    </location>
</feature>
<name>A0A327KU92_9BRAD</name>
<keyword evidence="13" id="KW-1185">Reference proteome</keyword>
<dbReference type="RefSeq" id="WP_111355926.1">
    <property type="nucleotide sequence ID" value="NZ_NHSK01000071.1"/>
</dbReference>
<accession>A0A327KU92</accession>
<evidence type="ECO:0000256" key="7">
    <source>
        <dbReference type="ARBA" id="ARBA00022989"/>
    </source>
</evidence>
<evidence type="ECO:0000313" key="13">
    <source>
        <dbReference type="Proteomes" id="UP000248863"/>
    </source>
</evidence>
<dbReference type="GO" id="GO:0015293">
    <property type="term" value="F:symporter activity"/>
    <property type="evidence" value="ECO:0007669"/>
    <property type="project" value="UniProtKB-KW"/>
</dbReference>
<feature type="transmembrane region" description="Helical" evidence="11">
    <location>
        <begin position="117"/>
        <end position="135"/>
    </location>
</feature>
<keyword evidence="3" id="KW-0813">Transport</keyword>
<keyword evidence="4" id="KW-1003">Cell membrane</keyword>
<evidence type="ECO:0000256" key="11">
    <source>
        <dbReference type="SAM" id="Phobius"/>
    </source>
</evidence>
<dbReference type="PROSITE" id="PS00457">
    <property type="entry name" value="NA_SOLUT_SYMP_2"/>
    <property type="match status" value="1"/>
</dbReference>
<evidence type="ECO:0000256" key="5">
    <source>
        <dbReference type="ARBA" id="ARBA00022692"/>
    </source>
</evidence>
<dbReference type="InterPro" id="IPR018212">
    <property type="entry name" value="Na/solute_symporter_CS"/>
</dbReference>
<comment type="caution">
    <text evidence="12">The sequence shown here is derived from an EMBL/GenBank/DDBJ whole genome shotgun (WGS) entry which is preliminary data.</text>
</comment>
<sequence length="657" mass="70769">MATQASGSTDFLKNLGKIYAFYTGGFLAFVILLAILEQVGVPNKVLGYLFVFFTIAVYAIIGVMSRTAQVSEYYVAGRSVPAFYNGMATGADWMSAASFVGMAGTLFLLGYDGLAWVLGWTGGFVLVSILIGPYLRKFGAYTVPDFMSFRYGGNFARMLGVIVLVCCSFTYVTAQIYGTGLIASRFLGMQFEIAVFAGLAGILVCSLLGGMRAVTWTQVAQYIVLIIAYLTPIVILSYQKFGIPIPQLTYGNAIMDITAREQQMLQTGLATAASLKPHIQPFINYTPLNFFAIIFCMMIGTASLPHILMRYFTTPSVRQARVSVGWSLLFIFLLYFSAPAYAAFSKLEVYTEVIGRDLTAIRPWLFNWGELGLIQICGKNATNIDAVIAACKAVAGHPGVVRLQDFVINTDVIVLSTPEIAGLPYVISGLVAAGGLAAALSTADGLLLAIANALSHDVYYKMLDPNAPTARRLIVARVLLLVVAVFAAYLASTKPADILAMVGWAFSLAMAGNFPALIMGVWWKRTTTAGAIAGIIAGFGLCLFYLLVTRYFPGYGVAYFGMTSLLNPMTGAPVVDVAKAMTLPNAMEVWPTLAHPLANKVGWFNLTNIAAGLLGMPLGFLTIILVSLVTKAPSAEMQALIDEIRKPRGRTVLQEKT</sequence>
<dbReference type="Pfam" id="PF00474">
    <property type="entry name" value="SSF"/>
    <property type="match status" value="2"/>
</dbReference>
<comment type="subcellular location">
    <subcellularLocation>
        <location evidence="1">Membrane</location>
        <topology evidence="1">Multi-pass membrane protein</topology>
    </subcellularLocation>
</comment>
<dbReference type="CDD" id="cd11480">
    <property type="entry name" value="SLC5sbd_u4"/>
    <property type="match status" value="1"/>
</dbReference>
<dbReference type="GO" id="GO:0005886">
    <property type="term" value="C:plasma membrane"/>
    <property type="evidence" value="ECO:0007669"/>
    <property type="project" value="TreeGrafter"/>
</dbReference>
<dbReference type="OrthoDB" id="9764416at2"/>
<reference evidence="12 13" key="1">
    <citation type="submission" date="2017-07" db="EMBL/GenBank/DDBJ databases">
        <title>Draft Genome Sequences of Select Purple Nonsulfur Bacteria.</title>
        <authorList>
            <person name="Lasarre B."/>
            <person name="Mckinlay J.B."/>
        </authorList>
    </citation>
    <scope>NUCLEOTIDE SEQUENCE [LARGE SCALE GENOMIC DNA]</scope>
    <source>
        <strain evidence="12 13">DSM 11907</strain>
    </source>
</reference>
<keyword evidence="5 11" id="KW-0812">Transmembrane</keyword>
<dbReference type="Gene3D" id="1.20.1730.10">
    <property type="entry name" value="Sodium/glucose cotransporter"/>
    <property type="match status" value="1"/>
</dbReference>
<dbReference type="InterPro" id="IPR001734">
    <property type="entry name" value="Na/solute_symporter"/>
</dbReference>
<proteinExistence type="inferred from homology"/>
<evidence type="ECO:0000256" key="9">
    <source>
        <dbReference type="ARBA" id="ARBA00023201"/>
    </source>
</evidence>
<feature type="transmembrane region" description="Helical" evidence="11">
    <location>
        <begin position="530"/>
        <end position="552"/>
    </location>
</feature>
<dbReference type="GO" id="GO:0006814">
    <property type="term" value="P:sodium ion transport"/>
    <property type="evidence" value="ECO:0007669"/>
    <property type="project" value="UniProtKB-KW"/>
</dbReference>
<dbReference type="Proteomes" id="UP000248863">
    <property type="component" value="Unassembled WGS sequence"/>
</dbReference>
<dbReference type="AlphaFoldDB" id="A0A327KU92"/>
<comment type="similarity">
    <text evidence="2 10">Belongs to the sodium:solute symporter (SSF) (TC 2.A.21) family.</text>
</comment>
<dbReference type="NCBIfam" id="TIGR03648">
    <property type="entry name" value="Na_symport_lg"/>
    <property type="match status" value="1"/>
</dbReference>
<organism evidence="12 13">
    <name type="scientific">Rhodoplanes elegans</name>
    <dbReference type="NCBI Taxonomy" id="29408"/>
    <lineage>
        <taxon>Bacteria</taxon>
        <taxon>Pseudomonadati</taxon>
        <taxon>Pseudomonadota</taxon>
        <taxon>Alphaproteobacteria</taxon>
        <taxon>Hyphomicrobiales</taxon>
        <taxon>Nitrobacteraceae</taxon>
        <taxon>Rhodoplanes</taxon>
    </lineage>
</organism>
<feature type="transmembrane region" description="Helical" evidence="11">
    <location>
        <begin position="45"/>
        <end position="64"/>
    </location>
</feature>
<gene>
    <name evidence="12" type="ORF">CH338_04890</name>
</gene>
<dbReference type="InterPro" id="IPR019899">
    <property type="entry name" value="Na/solute_symporter_VC_2705"/>
</dbReference>
<feature type="transmembrane region" description="Helical" evidence="11">
    <location>
        <begin position="609"/>
        <end position="629"/>
    </location>
</feature>
<dbReference type="InterPro" id="IPR050277">
    <property type="entry name" value="Sodium:Solute_Symporter"/>
</dbReference>
<evidence type="ECO:0000256" key="2">
    <source>
        <dbReference type="ARBA" id="ARBA00006434"/>
    </source>
</evidence>
<feature type="transmembrane region" description="Helical" evidence="11">
    <location>
        <begin position="474"/>
        <end position="492"/>
    </location>
</feature>
<dbReference type="EMBL" id="NPEU01000030">
    <property type="protein sequence ID" value="RAI40892.1"/>
    <property type="molecule type" value="Genomic_DNA"/>
</dbReference>
<evidence type="ECO:0000256" key="1">
    <source>
        <dbReference type="ARBA" id="ARBA00004141"/>
    </source>
</evidence>
<evidence type="ECO:0000313" key="12">
    <source>
        <dbReference type="EMBL" id="RAI40892.1"/>
    </source>
</evidence>
<feature type="transmembrane region" description="Helical" evidence="11">
    <location>
        <begin position="425"/>
        <end position="454"/>
    </location>
</feature>
<evidence type="ECO:0000256" key="3">
    <source>
        <dbReference type="ARBA" id="ARBA00022448"/>
    </source>
</evidence>
<evidence type="ECO:0000256" key="10">
    <source>
        <dbReference type="RuleBase" id="RU362091"/>
    </source>
</evidence>
<dbReference type="InterPro" id="IPR038377">
    <property type="entry name" value="Na/Glc_symporter_sf"/>
</dbReference>
<feature type="transmembrane region" description="Helical" evidence="11">
    <location>
        <begin position="20"/>
        <end position="39"/>
    </location>
</feature>